<dbReference type="RefSeq" id="WP_068704037.1">
    <property type="nucleotide sequence ID" value="NZ_BDCR01000003.1"/>
</dbReference>
<keyword evidence="6" id="KW-0464">Manganese</keyword>
<gene>
    <name evidence="9" type="ORF">PJIAN_3452</name>
</gene>
<dbReference type="Pfam" id="PF03372">
    <property type="entry name" value="Exo_endo_phos"/>
    <property type="match status" value="1"/>
</dbReference>
<feature type="binding site" evidence="6">
    <location>
        <position position="7"/>
    </location>
    <ligand>
        <name>Mg(2+)</name>
        <dbReference type="ChEBI" id="CHEBI:18420"/>
        <label>1</label>
    </ligand>
</feature>
<dbReference type="AlphaFoldDB" id="A0A170ZYC3"/>
<feature type="site" description="Transition state stabilizer" evidence="7">
    <location>
        <position position="150"/>
    </location>
</feature>
<feature type="binding site" evidence="6">
    <location>
        <position position="150"/>
    </location>
    <ligand>
        <name>Mg(2+)</name>
        <dbReference type="ChEBI" id="CHEBI:18420"/>
        <label>1</label>
    </ligand>
</feature>
<evidence type="ECO:0000256" key="7">
    <source>
        <dbReference type="PIRSR" id="PIRSR604808-3"/>
    </source>
</evidence>
<dbReference type="SUPFAM" id="SSF56219">
    <property type="entry name" value="DNase I-like"/>
    <property type="match status" value="1"/>
</dbReference>
<dbReference type="FunFam" id="3.60.10.10:FF:000026">
    <property type="entry name" value="Exodeoxyribonuclease III"/>
    <property type="match status" value="1"/>
</dbReference>
<reference evidence="10" key="2">
    <citation type="journal article" date="2017" name="Genome Announc.">
        <title>Draft genome sequence of Paludibacter jiangxiensis NM7(T), a propionate-producing fermentative bacterium.</title>
        <authorList>
            <person name="Qiu Y.-L."/>
            <person name="Tourlousse D.M."/>
            <person name="Matsuura N."/>
            <person name="Ohashi A."/>
            <person name="Sekiguchi Y."/>
        </authorList>
    </citation>
    <scope>NUCLEOTIDE SEQUENCE [LARGE SCALE GENOMIC DNA]</scope>
    <source>
        <strain evidence="10">NM7</strain>
    </source>
</reference>
<proteinExistence type="inferred from homology"/>
<evidence type="ECO:0000256" key="5">
    <source>
        <dbReference type="PIRSR" id="PIRSR604808-1"/>
    </source>
</evidence>
<sequence>MKIISYNVNGIRSAISKGLGDWLAQEQPDVLCLQETKAQPEQIDQLLFEELGYNSLVNSAEKKGYSGVAIFSKTKPDFYTTGIGVEKFDNEGRVIRADFGDLTIVCVYIPSGTTGDIRQDFKMEFLDAFTAYLLELRKERSNLLVCGDFNICHKPIDINHPERHTKDSGFLPEERAWFDRFVALGFIDTFREFDQSGERYSWWSFRAGARSKNLGWRIDYHVVTTEVRSRLTNASILPEVMFSDHCPVVAELEF</sequence>
<evidence type="ECO:0000256" key="1">
    <source>
        <dbReference type="ARBA" id="ARBA00007092"/>
    </source>
</evidence>
<feature type="domain" description="Endonuclease/exonuclease/phosphatase" evidence="8">
    <location>
        <begin position="4"/>
        <end position="245"/>
    </location>
</feature>
<dbReference type="GO" id="GO:0003906">
    <property type="term" value="F:DNA-(apurinic or apyrimidinic site) endonuclease activity"/>
    <property type="evidence" value="ECO:0007669"/>
    <property type="project" value="TreeGrafter"/>
</dbReference>
<keyword evidence="10" id="KW-1185">Reference proteome</keyword>
<dbReference type="OrthoDB" id="9803914at2"/>
<dbReference type="EMBL" id="BDCR01000003">
    <property type="protein sequence ID" value="GAT63138.1"/>
    <property type="molecule type" value="Genomic_DNA"/>
</dbReference>
<dbReference type="InterPro" id="IPR005135">
    <property type="entry name" value="Endo/exonuclease/phosphatase"/>
</dbReference>
<feature type="binding site" evidence="6">
    <location>
        <position position="245"/>
    </location>
    <ligand>
        <name>Mg(2+)</name>
        <dbReference type="ChEBI" id="CHEBI:18420"/>
        <label>1</label>
    </ligand>
</feature>
<keyword evidence="2 6" id="KW-0479">Metal-binding</keyword>
<keyword evidence="3" id="KW-0378">Hydrolase</keyword>
<dbReference type="STRING" id="681398.PJIAN_3452"/>
<protein>
    <submittedName>
        <fullName evidence="9">Exodeoxyribonuclease-3</fullName>
    </submittedName>
</protein>
<dbReference type="InterPro" id="IPR036691">
    <property type="entry name" value="Endo/exonu/phosph_ase_sf"/>
</dbReference>
<dbReference type="GO" id="GO:0003677">
    <property type="term" value="F:DNA binding"/>
    <property type="evidence" value="ECO:0007669"/>
    <property type="project" value="InterPro"/>
</dbReference>
<evidence type="ECO:0000259" key="8">
    <source>
        <dbReference type="Pfam" id="PF03372"/>
    </source>
</evidence>
<dbReference type="NCBIfam" id="TIGR00195">
    <property type="entry name" value="exoDNase_III"/>
    <property type="match status" value="1"/>
</dbReference>
<dbReference type="GO" id="GO:0008081">
    <property type="term" value="F:phosphoric diester hydrolase activity"/>
    <property type="evidence" value="ECO:0007669"/>
    <property type="project" value="TreeGrafter"/>
</dbReference>
<dbReference type="PROSITE" id="PS00726">
    <property type="entry name" value="AP_NUCLEASE_F1_1"/>
    <property type="match status" value="1"/>
</dbReference>
<comment type="cofactor">
    <cofactor evidence="6">
        <name>Mg(2+)</name>
        <dbReference type="ChEBI" id="CHEBI:18420"/>
    </cofactor>
    <cofactor evidence="6">
        <name>Mn(2+)</name>
        <dbReference type="ChEBI" id="CHEBI:29035"/>
    </cofactor>
    <text evidence="6">Probably binds two magnesium or manganese ions per subunit.</text>
</comment>
<dbReference type="InterPro" id="IPR020847">
    <property type="entry name" value="AP_endonuclease_F1_BS"/>
</dbReference>
<dbReference type="InterPro" id="IPR004808">
    <property type="entry name" value="AP_endonuc_1"/>
</dbReference>
<organism evidence="9 10">
    <name type="scientific">Paludibacter jiangxiensis</name>
    <dbReference type="NCBI Taxonomy" id="681398"/>
    <lineage>
        <taxon>Bacteria</taxon>
        <taxon>Pseudomonadati</taxon>
        <taxon>Bacteroidota</taxon>
        <taxon>Bacteroidia</taxon>
        <taxon>Bacteroidales</taxon>
        <taxon>Paludibacteraceae</taxon>
        <taxon>Paludibacter</taxon>
    </lineage>
</organism>
<comment type="similarity">
    <text evidence="1">Belongs to the DNA repair enzymes AP/ExoA family.</text>
</comment>
<dbReference type="Gene3D" id="3.60.10.10">
    <property type="entry name" value="Endonuclease/exonuclease/phosphatase"/>
    <property type="match status" value="1"/>
</dbReference>
<dbReference type="CDD" id="cd10281">
    <property type="entry name" value="Nape_like_AP-endo"/>
    <property type="match status" value="1"/>
</dbReference>
<evidence type="ECO:0000256" key="4">
    <source>
        <dbReference type="ARBA" id="ARBA00022842"/>
    </source>
</evidence>
<evidence type="ECO:0000256" key="2">
    <source>
        <dbReference type="ARBA" id="ARBA00022723"/>
    </source>
</evidence>
<dbReference type="NCBIfam" id="TIGR00633">
    <property type="entry name" value="xth"/>
    <property type="match status" value="1"/>
</dbReference>
<comment type="caution">
    <text evidence="9">The sequence shown here is derived from an EMBL/GenBank/DDBJ whole genome shotgun (WGS) entry which is preliminary data.</text>
</comment>
<evidence type="ECO:0000313" key="10">
    <source>
        <dbReference type="Proteomes" id="UP000076586"/>
    </source>
</evidence>
<dbReference type="PANTHER" id="PTHR22748">
    <property type="entry name" value="AP ENDONUCLEASE"/>
    <property type="match status" value="1"/>
</dbReference>
<name>A0A170ZYC3_9BACT</name>
<feature type="active site" evidence="5">
    <location>
        <position position="108"/>
    </location>
</feature>
<dbReference type="Proteomes" id="UP000076586">
    <property type="component" value="Unassembled WGS sequence"/>
</dbReference>
<accession>A0A170ZYC3</accession>
<feature type="site" description="Important for catalytic activity" evidence="7">
    <location>
        <position position="219"/>
    </location>
</feature>
<dbReference type="GO" id="GO:0006284">
    <property type="term" value="P:base-excision repair"/>
    <property type="evidence" value="ECO:0007669"/>
    <property type="project" value="TreeGrafter"/>
</dbReference>
<feature type="active site" description="Proton donor/acceptor" evidence="5">
    <location>
        <position position="148"/>
    </location>
</feature>
<dbReference type="GO" id="GO:0008311">
    <property type="term" value="F:double-stranded DNA 3'-5' DNA exonuclease activity"/>
    <property type="evidence" value="ECO:0007669"/>
    <property type="project" value="TreeGrafter"/>
</dbReference>
<evidence type="ECO:0000313" key="9">
    <source>
        <dbReference type="EMBL" id="GAT63138.1"/>
    </source>
</evidence>
<feature type="active site" description="Proton acceptor" evidence="5">
    <location>
        <position position="245"/>
    </location>
</feature>
<keyword evidence="4 6" id="KW-0460">Magnesium</keyword>
<feature type="binding site" evidence="6">
    <location>
        <position position="35"/>
    </location>
    <ligand>
        <name>Mg(2+)</name>
        <dbReference type="ChEBI" id="CHEBI:18420"/>
        <label>1</label>
    </ligand>
</feature>
<feature type="binding site" evidence="6">
    <location>
        <position position="244"/>
    </location>
    <ligand>
        <name>Mg(2+)</name>
        <dbReference type="ChEBI" id="CHEBI:18420"/>
        <label>1</label>
    </ligand>
</feature>
<dbReference type="PROSITE" id="PS51435">
    <property type="entry name" value="AP_NUCLEASE_F1_4"/>
    <property type="match status" value="1"/>
</dbReference>
<reference evidence="10" key="1">
    <citation type="submission" date="2016-04" db="EMBL/GenBank/DDBJ databases">
        <title>Draft genome sequence of Paludibacter jiangxiensis strain NM7.</title>
        <authorList>
            <person name="Qiu Y."/>
            <person name="Matsuura N."/>
            <person name="Ohashi A."/>
            <person name="Tourlousse M.D."/>
            <person name="Sekiguchi Y."/>
        </authorList>
    </citation>
    <scope>NUCLEOTIDE SEQUENCE [LARGE SCALE GENOMIC DNA]</scope>
    <source>
        <strain evidence="10">NM7</strain>
    </source>
</reference>
<feature type="site" description="Interaction with DNA substrate" evidence="7">
    <location>
        <position position="245"/>
    </location>
</feature>
<dbReference type="PANTHER" id="PTHR22748:SF6">
    <property type="entry name" value="DNA-(APURINIC OR APYRIMIDINIC SITE) ENDONUCLEASE"/>
    <property type="match status" value="1"/>
</dbReference>
<evidence type="ECO:0000256" key="6">
    <source>
        <dbReference type="PIRSR" id="PIRSR604808-2"/>
    </source>
</evidence>
<feature type="binding site" evidence="6">
    <location>
        <position position="148"/>
    </location>
    <ligand>
        <name>Mg(2+)</name>
        <dbReference type="ChEBI" id="CHEBI:18420"/>
        <label>1</label>
    </ligand>
</feature>
<dbReference type="GO" id="GO:0046872">
    <property type="term" value="F:metal ion binding"/>
    <property type="evidence" value="ECO:0007669"/>
    <property type="project" value="UniProtKB-KW"/>
</dbReference>
<evidence type="ECO:0000256" key="3">
    <source>
        <dbReference type="ARBA" id="ARBA00022801"/>
    </source>
</evidence>